<evidence type="ECO:0000256" key="9">
    <source>
        <dbReference type="ARBA" id="ARBA00022898"/>
    </source>
</evidence>
<evidence type="ECO:0000256" key="8">
    <source>
        <dbReference type="ARBA" id="ARBA00022840"/>
    </source>
</evidence>
<proteinExistence type="predicted"/>
<dbReference type="PROSITE" id="PS51671">
    <property type="entry name" value="ACT"/>
    <property type="match status" value="1"/>
</dbReference>
<dbReference type="InterPro" id="IPR002986">
    <property type="entry name" value="DAP_deCOOHase_LysA"/>
</dbReference>
<evidence type="ECO:0000256" key="11">
    <source>
        <dbReference type="RuleBase" id="RU004249"/>
    </source>
</evidence>
<dbReference type="Pfam" id="PF02784">
    <property type="entry name" value="Orn_Arg_deC_N"/>
    <property type="match status" value="1"/>
</dbReference>
<keyword evidence="7" id="KW-0210">Decarboxylase</keyword>
<dbReference type="SUPFAM" id="SSF53633">
    <property type="entry name" value="Carbamate kinase-like"/>
    <property type="match status" value="1"/>
</dbReference>
<gene>
    <name evidence="13" type="ORF">SR900_05705</name>
</gene>
<evidence type="ECO:0000256" key="4">
    <source>
        <dbReference type="ARBA" id="ARBA00022679"/>
    </source>
</evidence>
<dbReference type="PANTHER" id="PTHR43727">
    <property type="entry name" value="DIAMINOPIMELATE DECARBOXYLASE"/>
    <property type="match status" value="1"/>
</dbReference>
<dbReference type="InterPro" id="IPR022644">
    <property type="entry name" value="De-COase2_N"/>
</dbReference>
<organism evidence="13 14">
    <name type="scientific">Kangiella aquimarina</name>
    <dbReference type="NCBI Taxonomy" id="261965"/>
    <lineage>
        <taxon>Bacteria</taxon>
        <taxon>Pseudomonadati</taxon>
        <taxon>Pseudomonadota</taxon>
        <taxon>Gammaproteobacteria</taxon>
        <taxon>Kangiellales</taxon>
        <taxon>Kangiellaceae</taxon>
        <taxon>Kangiella</taxon>
    </lineage>
</organism>
<protein>
    <recommendedName>
        <fullName evidence="3">aspartate kinase</fullName>
        <ecNumber evidence="3">2.7.2.4</ecNumber>
    </recommendedName>
</protein>
<feature type="domain" description="ACT" evidence="12">
    <location>
        <begin position="321"/>
        <end position="391"/>
    </location>
</feature>
<dbReference type="RefSeq" id="WP_033413856.1">
    <property type="nucleotide sequence ID" value="NZ_CP140158.1"/>
</dbReference>
<dbReference type="Proteomes" id="UP001324185">
    <property type="component" value="Chromosome"/>
</dbReference>
<dbReference type="InterPro" id="IPR000183">
    <property type="entry name" value="Orn/DAP/Arg_de-COase"/>
</dbReference>
<keyword evidence="5" id="KW-0547">Nucleotide-binding</keyword>
<evidence type="ECO:0000256" key="1">
    <source>
        <dbReference type="ARBA" id="ARBA00001933"/>
    </source>
</evidence>
<keyword evidence="10 13" id="KW-0456">Lyase</keyword>
<sequence length="856" mass="95633">MMTTNNTAWHVLKFGGTSVSTRSNWDTIARIVKRKRAKGINVFVVHSAVSTVSNRLEQLIQFAIAGEHETAFKELVELHQQLIEQLDVNQSLLDDEYRYLKRLLDGINLLGEVSDRIRALIMAQGELWATKIGARYLHSQLEDKPHWLDAREYLSANRQSQNDYLAAGCDCDLDEALLQQIRNNSVIITQGFIASNQEGDTVLLGRGGSDTSAAYFAAKTGADRLEIWTDVPGIFTANPNQVPNARLLNHLNYDEAQEMASAGAKVLHPRAIRPAQLSNIPIYIRSTIDSELAGTQIHHFDNRWGMVKAITAKNGITLISMESQGMWQQAGFLADMFAVFKKHQVSVDLVSTSETNVTVSLDSLTQVVSERRLKNLVDELSTICRVNVMKNCSAVSIVGQNVRAILHKIAPAFSIFETYKVYLLSQAASDLNLTFVIDDEHCDKVIAALHELLISNNPNSEILGPTAKELKKPIESETLSEKWWQKRRADIELCLESRENAYIYNLSAVKDNISALKSISAVDQIFFAVKANNHPQVLTTAFQQGIGFETVSIFEVERVLELFPDIGKERIFFTPNFASRVEYEKALEYGVMLSLDSSYPLKKWAETFANKSIFLRIDPNIGKGHHENVRTAGATSKFGIPIQEIEQLLPIIEENNIKVVGLHAHAGSGILTNEHWAEHAKLLADVASQFPDVRFLNLGGGFGIKERAQQTELTMEQINHSLQQIKSQYPQYQLWIEPGRYIVANTGVLVAKATQVKQKQNYYYVGINTGMNSLMRPALYGSYHPIVNLSRLSETKKHLATVVGPICESTDKLGIEIPFPDTFEGDLILIENAGAYGHVMSTHYNMRAPAEEVCIP</sequence>
<keyword evidence="14" id="KW-1185">Reference proteome</keyword>
<dbReference type="SUPFAM" id="SSF55021">
    <property type="entry name" value="ACT-like"/>
    <property type="match status" value="2"/>
</dbReference>
<dbReference type="PANTHER" id="PTHR43727:SF2">
    <property type="entry name" value="GROUP IV DECARBOXYLASE"/>
    <property type="match status" value="1"/>
</dbReference>
<evidence type="ECO:0000313" key="13">
    <source>
        <dbReference type="EMBL" id="WQG86382.1"/>
    </source>
</evidence>
<dbReference type="InterPro" id="IPR029066">
    <property type="entry name" value="PLP-binding_barrel"/>
</dbReference>
<dbReference type="InterPro" id="IPR002912">
    <property type="entry name" value="ACT_dom"/>
</dbReference>
<dbReference type="SUPFAM" id="SSF51419">
    <property type="entry name" value="PLP-binding barrel"/>
    <property type="match status" value="1"/>
</dbReference>
<dbReference type="Pfam" id="PF00696">
    <property type="entry name" value="AA_kinase"/>
    <property type="match status" value="1"/>
</dbReference>
<dbReference type="InterPro" id="IPR045865">
    <property type="entry name" value="ACT-like_dom_sf"/>
</dbReference>
<dbReference type="InterPro" id="IPR022653">
    <property type="entry name" value="De-COase2_pyr-phos_BS"/>
</dbReference>
<evidence type="ECO:0000256" key="10">
    <source>
        <dbReference type="ARBA" id="ARBA00023239"/>
    </source>
</evidence>
<dbReference type="Gene3D" id="2.40.37.10">
    <property type="entry name" value="Lyase, Ornithine Decarboxylase, Chain A, domain 1"/>
    <property type="match status" value="1"/>
</dbReference>
<evidence type="ECO:0000259" key="12">
    <source>
        <dbReference type="PROSITE" id="PS51671"/>
    </source>
</evidence>
<evidence type="ECO:0000313" key="14">
    <source>
        <dbReference type="Proteomes" id="UP001324185"/>
    </source>
</evidence>
<dbReference type="InterPro" id="IPR001341">
    <property type="entry name" value="Asp_kinase"/>
</dbReference>
<dbReference type="EMBL" id="CP140158">
    <property type="protein sequence ID" value="WQG86382.1"/>
    <property type="molecule type" value="Genomic_DNA"/>
</dbReference>
<evidence type="ECO:0000256" key="2">
    <source>
        <dbReference type="ARBA" id="ARBA00004766"/>
    </source>
</evidence>
<dbReference type="InterPro" id="IPR036393">
    <property type="entry name" value="AceGlu_kinase-like_sf"/>
</dbReference>
<dbReference type="PRINTS" id="PR01179">
    <property type="entry name" value="ODADCRBXLASE"/>
</dbReference>
<comment type="cofactor">
    <cofactor evidence="1">
        <name>pyridoxal 5'-phosphate</name>
        <dbReference type="ChEBI" id="CHEBI:597326"/>
    </cofactor>
</comment>
<dbReference type="PIRSF" id="PIRSF036459">
    <property type="entry name" value="DAP_dec_asp_kin"/>
    <property type="match status" value="1"/>
</dbReference>
<comment type="pathway">
    <text evidence="11">Amino-acid biosynthesis; L-threonine biosynthesis; L-threonine from L-aspartate: step 1/5.</text>
</comment>
<dbReference type="EC" id="2.7.2.4" evidence="3"/>
<dbReference type="InterPro" id="IPR054352">
    <property type="entry name" value="ACT_Aspartokinase"/>
</dbReference>
<dbReference type="NCBIfam" id="NF006515">
    <property type="entry name" value="PRK08961.1"/>
    <property type="match status" value="1"/>
</dbReference>
<keyword evidence="4 13" id="KW-0808">Transferase</keyword>
<keyword evidence="6 13" id="KW-0418">Kinase</keyword>
<dbReference type="NCBIfam" id="TIGR00657">
    <property type="entry name" value="asp_kinases"/>
    <property type="match status" value="1"/>
</dbReference>
<evidence type="ECO:0000256" key="7">
    <source>
        <dbReference type="ARBA" id="ARBA00022793"/>
    </source>
</evidence>
<dbReference type="GO" id="GO:0004072">
    <property type="term" value="F:aspartate kinase activity"/>
    <property type="evidence" value="ECO:0007669"/>
    <property type="project" value="UniProtKB-EC"/>
</dbReference>
<dbReference type="InterPro" id="IPR009006">
    <property type="entry name" value="Ala_racemase/Decarboxylase_C"/>
</dbReference>
<keyword evidence="11" id="KW-0028">Amino-acid biosynthesis</keyword>
<dbReference type="InterPro" id="IPR001048">
    <property type="entry name" value="Asp/Glu/Uridylate_kinase"/>
</dbReference>
<keyword evidence="9" id="KW-0663">Pyridoxal phosphate</keyword>
<evidence type="ECO:0000256" key="5">
    <source>
        <dbReference type="ARBA" id="ARBA00022741"/>
    </source>
</evidence>
<dbReference type="Gene3D" id="3.30.70.260">
    <property type="match status" value="2"/>
</dbReference>
<name>A0ABZ0X7Z0_9GAMM</name>
<dbReference type="InterPro" id="IPR011246">
    <property type="entry name" value="DAP_dec_asp_kin"/>
</dbReference>
<dbReference type="Pfam" id="PF22468">
    <property type="entry name" value="ACT_9"/>
    <property type="match status" value="1"/>
</dbReference>
<dbReference type="Gene3D" id="3.20.20.10">
    <property type="entry name" value="Alanine racemase"/>
    <property type="match status" value="1"/>
</dbReference>
<comment type="pathway">
    <text evidence="11">Amino-acid biosynthesis; L-methionine biosynthesis via de novo pathway; L-homoserine from L-aspartate: step 1/3.</text>
</comment>
<dbReference type="PROSITE" id="PS00878">
    <property type="entry name" value="ODR_DC_2_1"/>
    <property type="match status" value="1"/>
</dbReference>
<dbReference type="GO" id="GO:0008836">
    <property type="term" value="F:diaminopimelate decarboxylase activity"/>
    <property type="evidence" value="ECO:0007669"/>
    <property type="project" value="UniProtKB-EC"/>
</dbReference>
<accession>A0ABZ0X7Z0</accession>
<dbReference type="PROSITE" id="PS00324">
    <property type="entry name" value="ASPARTOKINASE"/>
    <property type="match status" value="1"/>
</dbReference>
<evidence type="ECO:0000256" key="3">
    <source>
        <dbReference type="ARBA" id="ARBA00013059"/>
    </source>
</evidence>
<evidence type="ECO:0000256" key="6">
    <source>
        <dbReference type="ARBA" id="ARBA00022777"/>
    </source>
</evidence>
<dbReference type="SUPFAM" id="SSF50621">
    <property type="entry name" value="Alanine racemase C-terminal domain-like"/>
    <property type="match status" value="1"/>
</dbReference>
<dbReference type="PRINTS" id="PR01181">
    <property type="entry name" value="DAPDCRBXLASE"/>
</dbReference>
<reference evidence="13 14" key="1">
    <citation type="submission" date="2023-11" db="EMBL/GenBank/DDBJ databases">
        <title>MicrobeMod: A computational toolkit for identifying prokaryotic methylation and restriction-modification with nanopore sequencing.</title>
        <authorList>
            <person name="Crits-Christoph A."/>
            <person name="Kang S.C."/>
            <person name="Lee H."/>
            <person name="Ostrov N."/>
        </authorList>
    </citation>
    <scope>NUCLEOTIDE SEQUENCE [LARGE SCALE GENOMIC DNA]</scope>
    <source>
        <strain evidence="13 14">DSMZ 16071</strain>
    </source>
</reference>
<dbReference type="Gene3D" id="3.40.1160.10">
    <property type="entry name" value="Acetylglutamate kinase-like"/>
    <property type="match status" value="1"/>
</dbReference>
<dbReference type="InterPro" id="IPR018042">
    <property type="entry name" value="Aspartate_kinase_CS"/>
</dbReference>
<comment type="pathway">
    <text evidence="2 11">Amino-acid biosynthesis; L-lysine biosynthesis via DAP pathway; (S)-tetrahydrodipicolinate from L-aspartate: step 1/4.</text>
</comment>
<keyword evidence="8" id="KW-0067">ATP-binding</keyword>